<dbReference type="EMBL" id="JACBZN010000001">
    <property type="protein sequence ID" value="NYI37627.1"/>
    <property type="molecule type" value="Genomic_DNA"/>
</dbReference>
<dbReference type="InterPro" id="IPR041698">
    <property type="entry name" value="Methyltransf_25"/>
</dbReference>
<sequence>MSRSDEPSGVVPAERTDYWNAFYADGGVARRPVPSQFAAFVAGELDGPTRILEFGSGSGRDSLFLAAHGHDVTGVDGSKAAVEACSELAEELGLDVEFVSASIDQEGLAAQLRVEPGNTLVYARFFVHAITDDEQAAFLRLVAELTSPGDRLAVEYRTLRDSSGAKVTGRHYRRFVDPTSFNAQAVLHGFDVTYAVEGYGFAKYREDDAYVARALLTRR</sequence>
<dbReference type="Pfam" id="PF13649">
    <property type="entry name" value="Methyltransf_25"/>
    <property type="match status" value="1"/>
</dbReference>
<keyword evidence="4" id="KW-1185">Reference proteome</keyword>
<reference evidence="2" key="2">
    <citation type="submission" date="2020-09" db="EMBL/GenBank/DDBJ databases">
        <title>Novel species in genus Aeromicrobium.</title>
        <authorList>
            <person name="Zhang G."/>
        </authorList>
    </citation>
    <scope>NUCLEOTIDE SEQUENCE</scope>
    <source>
        <strain evidence="2">SSW1-57</strain>
    </source>
</reference>
<dbReference type="GO" id="GO:0032259">
    <property type="term" value="P:methylation"/>
    <property type="evidence" value="ECO:0007669"/>
    <property type="project" value="UniProtKB-KW"/>
</dbReference>
<evidence type="ECO:0000313" key="5">
    <source>
        <dbReference type="Proteomes" id="UP000659061"/>
    </source>
</evidence>
<dbReference type="RefSeq" id="WP_179424117.1">
    <property type="nucleotide sequence ID" value="NZ_BAAAMP010000003.1"/>
</dbReference>
<comment type="caution">
    <text evidence="2">The sequence shown here is derived from an EMBL/GenBank/DDBJ whole genome shotgun (WGS) entry which is preliminary data.</text>
</comment>
<evidence type="ECO:0000313" key="2">
    <source>
        <dbReference type="EMBL" id="MBD1271627.1"/>
    </source>
</evidence>
<reference evidence="3 4" key="1">
    <citation type="submission" date="2020-07" db="EMBL/GenBank/DDBJ databases">
        <title>Sequencing the genomes of 1000 actinobacteria strains.</title>
        <authorList>
            <person name="Klenk H.-P."/>
        </authorList>
    </citation>
    <scope>NUCLEOTIDE SEQUENCE [LARGE SCALE GENOMIC DNA]</scope>
    <source>
        <strain evidence="3 4">DSM 19087</strain>
    </source>
</reference>
<gene>
    <name evidence="3" type="ORF">BJ975_001002</name>
    <name evidence="2" type="ORF">IDH50_15390</name>
</gene>
<dbReference type="EMBL" id="JACWMT010000003">
    <property type="protein sequence ID" value="MBD1271627.1"/>
    <property type="molecule type" value="Genomic_DNA"/>
</dbReference>
<dbReference type="SUPFAM" id="SSF53335">
    <property type="entry name" value="S-adenosyl-L-methionine-dependent methyltransferases"/>
    <property type="match status" value="1"/>
</dbReference>
<accession>A0A8I0KJU2</accession>
<keyword evidence="2" id="KW-0808">Transferase</keyword>
<dbReference type="GO" id="GO:0008168">
    <property type="term" value="F:methyltransferase activity"/>
    <property type="evidence" value="ECO:0007669"/>
    <property type="project" value="UniProtKB-KW"/>
</dbReference>
<dbReference type="Proteomes" id="UP000659061">
    <property type="component" value="Unassembled WGS sequence"/>
</dbReference>
<dbReference type="Gene3D" id="3.40.50.150">
    <property type="entry name" value="Vaccinia Virus protein VP39"/>
    <property type="match status" value="1"/>
</dbReference>
<evidence type="ECO:0000313" key="3">
    <source>
        <dbReference type="EMBL" id="NYI37627.1"/>
    </source>
</evidence>
<keyword evidence="2" id="KW-0489">Methyltransferase</keyword>
<proteinExistence type="predicted"/>
<dbReference type="CDD" id="cd02440">
    <property type="entry name" value="AdoMet_MTases"/>
    <property type="match status" value="1"/>
</dbReference>
<evidence type="ECO:0000313" key="4">
    <source>
        <dbReference type="Proteomes" id="UP000587211"/>
    </source>
</evidence>
<name>A0A8I0KJU2_9ACTN</name>
<dbReference type="Proteomes" id="UP000587211">
    <property type="component" value="Unassembled WGS sequence"/>
</dbReference>
<organism evidence="2 5">
    <name type="scientific">Aeromicrobium tamlense</name>
    <dbReference type="NCBI Taxonomy" id="375541"/>
    <lineage>
        <taxon>Bacteria</taxon>
        <taxon>Bacillati</taxon>
        <taxon>Actinomycetota</taxon>
        <taxon>Actinomycetes</taxon>
        <taxon>Propionibacteriales</taxon>
        <taxon>Nocardioidaceae</taxon>
        <taxon>Aeromicrobium</taxon>
    </lineage>
</organism>
<feature type="domain" description="Methyltransferase" evidence="1">
    <location>
        <begin position="51"/>
        <end position="149"/>
    </location>
</feature>
<dbReference type="InterPro" id="IPR029063">
    <property type="entry name" value="SAM-dependent_MTases_sf"/>
</dbReference>
<evidence type="ECO:0000259" key="1">
    <source>
        <dbReference type="Pfam" id="PF13649"/>
    </source>
</evidence>
<dbReference type="AlphaFoldDB" id="A0A8I0KJU2"/>
<protein>
    <submittedName>
        <fullName evidence="2 3">SAM-dependent methyltransferase</fullName>
    </submittedName>
</protein>